<dbReference type="PANTHER" id="PTHR46361:SF3">
    <property type="entry name" value="ELECTRON CARRIER_ PROTEIN DISULFIDE OXIDOREDUCTASE"/>
    <property type="match status" value="1"/>
</dbReference>
<dbReference type="EMBL" id="BDSP01000285">
    <property type="protein sequence ID" value="GAX29166.1"/>
    <property type="molecule type" value="Genomic_DNA"/>
</dbReference>
<organism evidence="3 4">
    <name type="scientific">Fistulifera solaris</name>
    <name type="common">Oleaginous diatom</name>
    <dbReference type="NCBI Taxonomy" id="1519565"/>
    <lineage>
        <taxon>Eukaryota</taxon>
        <taxon>Sar</taxon>
        <taxon>Stramenopiles</taxon>
        <taxon>Ochrophyta</taxon>
        <taxon>Bacillariophyta</taxon>
        <taxon>Bacillariophyceae</taxon>
        <taxon>Bacillariophycidae</taxon>
        <taxon>Naviculales</taxon>
        <taxon>Naviculaceae</taxon>
        <taxon>Fistulifera</taxon>
    </lineage>
</organism>
<name>A0A1Z5KS86_FISSO</name>
<accession>A0A1Z5KS86</accession>
<evidence type="ECO:0000313" key="4">
    <source>
        <dbReference type="Proteomes" id="UP000198406"/>
    </source>
</evidence>
<dbReference type="AlphaFoldDB" id="A0A1Z5KS86"/>
<dbReference type="Proteomes" id="UP000198406">
    <property type="component" value="Unassembled WGS sequence"/>
</dbReference>
<feature type="region of interest" description="Disordered" evidence="1">
    <location>
        <begin position="595"/>
        <end position="657"/>
    </location>
</feature>
<dbReference type="InterPro" id="IPR006869">
    <property type="entry name" value="DUF547"/>
</dbReference>
<feature type="domain" description="DUF547" evidence="2">
    <location>
        <begin position="390"/>
        <end position="519"/>
    </location>
</feature>
<evidence type="ECO:0000313" key="3">
    <source>
        <dbReference type="EMBL" id="GAX29166.1"/>
    </source>
</evidence>
<proteinExistence type="predicted"/>
<dbReference type="PANTHER" id="PTHR46361">
    <property type="entry name" value="ELECTRON CARRIER/ PROTEIN DISULFIDE OXIDOREDUCTASE"/>
    <property type="match status" value="1"/>
</dbReference>
<comment type="caution">
    <text evidence="3">The sequence shown here is derived from an EMBL/GenBank/DDBJ whole genome shotgun (WGS) entry which is preliminary data.</text>
</comment>
<keyword evidence="4" id="KW-1185">Reference proteome</keyword>
<dbReference type="InParanoid" id="A0A1Z5KS86"/>
<dbReference type="OrthoDB" id="418495at2759"/>
<reference evidence="3 4" key="1">
    <citation type="journal article" date="2015" name="Plant Cell">
        <title>Oil accumulation by the oleaginous diatom Fistulifera solaris as revealed by the genome and transcriptome.</title>
        <authorList>
            <person name="Tanaka T."/>
            <person name="Maeda Y."/>
            <person name="Veluchamy A."/>
            <person name="Tanaka M."/>
            <person name="Abida H."/>
            <person name="Marechal E."/>
            <person name="Bowler C."/>
            <person name="Muto M."/>
            <person name="Sunaga Y."/>
            <person name="Tanaka M."/>
            <person name="Yoshino T."/>
            <person name="Taniguchi T."/>
            <person name="Fukuda Y."/>
            <person name="Nemoto M."/>
            <person name="Matsumoto M."/>
            <person name="Wong P.S."/>
            <person name="Aburatani S."/>
            <person name="Fujibuchi W."/>
        </authorList>
    </citation>
    <scope>NUCLEOTIDE SEQUENCE [LARGE SCALE GENOMIC DNA]</scope>
    <source>
        <strain evidence="3 4">JPCC DA0580</strain>
    </source>
</reference>
<protein>
    <recommendedName>
        <fullName evidence="2">DUF547 domain-containing protein</fullName>
    </recommendedName>
</protein>
<sequence>MKPSLVLYTSPNCCEESDNLKDFLVQGGFDFEEKRVLVVPVLSAVLKLKWGPEASLPVLRYGKDHWIAARDHESLRQLYVDQLLLSHSPRSSLQSPKNVLSLKEISFSPNNGSLKKAYSFRVPSFCPVEDTTSTSASSTIEIEFVPHNLEGGFQAVEEKDSSSHLYLEEVEEYQRTTNEDDEDSQEYMEEMSVMERGDEVSDEEEDDVEETIIATSCRVTNEASNSHTMPPVPELMRRLLKALHHETYQDRQGQTHYYVKGRDAVRMLRAHLENEGDTPNVSDFDAISYGKQLLQMQVLQNYTPDEDEFEKCLLVLQPFWTPQVLNSFMIWPEDQELSESAEEVLRRLSKQMDALTNDPIAEDNETRWDALEVAVCELQMVEFPHESPEFALNLYNLIVRHAVHKKSSDEWPTGLESMEKMWQSIGYNVGSEWIDLMTLQTMLLGQQKRVEKNRDVMNRLLRRGRRTESYDGFSPCYYNSVALDPRYIFAMTWGCQSSPVVATLCHNLEQSLREAAERYCQKHVKISKQRVVLPTLVSWYCKSFGATHATQVFKRVRSYLTPEQDSRVKKYKLRNPQFEIVFADASNFKWEPRLSDDTEEGVSDTDDIHSQSTATESFHDAYMSSHRRRVEQLRASRPTPSQIYGDTETHTRASSGLWGELIDEEPPSEKDYDDHFDYNDDEVIQSGSRSLLGDLDSFRDRGALTRGRSLYLTMRKEISALTLDIAFQDEPGFQRLQL</sequence>
<evidence type="ECO:0000259" key="2">
    <source>
        <dbReference type="Pfam" id="PF04784"/>
    </source>
</evidence>
<dbReference type="Pfam" id="PF04784">
    <property type="entry name" value="DUF547"/>
    <property type="match status" value="1"/>
</dbReference>
<gene>
    <name evidence="3" type="ORF">FisN_7Hh233</name>
</gene>
<evidence type="ECO:0000256" key="1">
    <source>
        <dbReference type="SAM" id="MobiDB-lite"/>
    </source>
</evidence>